<dbReference type="GeneID" id="13302363"/>
<dbReference type="Pfam" id="PF01455">
    <property type="entry name" value="HupF_HypC"/>
    <property type="match status" value="1"/>
</dbReference>
<dbReference type="PANTHER" id="PTHR35177">
    <property type="entry name" value="HYDROGENASE MATURATION FACTOR HYBG"/>
    <property type="match status" value="1"/>
</dbReference>
<gene>
    <name evidence="2" type="primary">hypC</name>
    <name evidence="2" type="ORF">PFDSM3638_02750</name>
</gene>
<dbReference type="PROSITE" id="PS01097">
    <property type="entry name" value="HUPF_HYPC"/>
    <property type="match status" value="1"/>
</dbReference>
<comment type="similarity">
    <text evidence="1">Belongs to the HupF/HypC family.</text>
</comment>
<dbReference type="PRINTS" id="PR00445">
    <property type="entry name" value="HUPFHYPC"/>
</dbReference>
<dbReference type="GO" id="GO:1902670">
    <property type="term" value="F:carbon dioxide binding"/>
    <property type="evidence" value="ECO:0007669"/>
    <property type="project" value="TreeGrafter"/>
</dbReference>
<dbReference type="RefSeq" id="WP_011011666.1">
    <property type="nucleotide sequence ID" value="NC_003413.1"/>
</dbReference>
<dbReference type="InterPro" id="IPR019812">
    <property type="entry name" value="Hydgase_assmbl_chp_CS"/>
</dbReference>
<evidence type="ECO:0000313" key="2">
    <source>
        <dbReference type="EMBL" id="QEK78259.1"/>
    </source>
</evidence>
<dbReference type="GO" id="GO:0005506">
    <property type="term" value="F:iron ion binding"/>
    <property type="evidence" value="ECO:0007669"/>
    <property type="project" value="TreeGrafter"/>
</dbReference>
<dbReference type="FunFam" id="2.30.30.140:FF:000022">
    <property type="entry name" value="Hydrogenase assembly chaperone HybG"/>
    <property type="match status" value="1"/>
</dbReference>
<name>A0A5C0XND1_PYRFU</name>
<evidence type="ECO:0000256" key="1">
    <source>
        <dbReference type="ARBA" id="ARBA00006018"/>
    </source>
</evidence>
<dbReference type="GO" id="GO:0051604">
    <property type="term" value="P:protein maturation"/>
    <property type="evidence" value="ECO:0007669"/>
    <property type="project" value="TreeGrafter"/>
</dbReference>
<proteinExistence type="inferred from homology"/>
<dbReference type="PANTHER" id="PTHR35177:SF2">
    <property type="entry name" value="HYDROGENASE MATURATION FACTOR HYBG"/>
    <property type="match status" value="1"/>
</dbReference>
<dbReference type="Gene3D" id="2.30.30.140">
    <property type="match status" value="1"/>
</dbReference>
<dbReference type="InterPro" id="IPR001109">
    <property type="entry name" value="Hydrogenase_HupF/HypC"/>
</dbReference>
<dbReference type="SUPFAM" id="SSF159127">
    <property type="entry name" value="HupF/HypC-like"/>
    <property type="match status" value="1"/>
</dbReference>
<organism evidence="2 3">
    <name type="scientific">Pyrococcus furiosus (strain ATCC 43587 / DSM 3638 / JCM 8422 / Vc1)</name>
    <dbReference type="NCBI Taxonomy" id="186497"/>
    <lineage>
        <taxon>Archaea</taxon>
        <taxon>Methanobacteriati</taxon>
        <taxon>Methanobacteriota</taxon>
        <taxon>Thermococci</taxon>
        <taxon>Thermococcales</taxon>
        <taxon>Thermococcaceae</taxon>
        <taxon>Pyrococcus</taxon>
    </lineage>
</organism>
<dbReference type="EMBL" id="CP023154">
    <property type="protein sequence ID" value="QEK78259.1"/>
    <property type="molecule type" value="Genomic_DNA"/>
</dbReference>
<dbReference type="AlphaFoldDB" id="A0A5C0XND1"/>
<accession>A0A5C0XND1</accession>
<protein>
    <submittedName>
        <fullName evidence="2">HypC/HybG/HupF family hydrogenase formation chaperone</fullName>
    </submittedName>
</protein>
<dbReference type="NCBIfam" id="TIGR00074">
    <property type="entry name" value="hypC_hupF"/>
    <property type="match status" value="1"/>
</dbReference>
<dbReference type="GeneID" id="41712353"/>
<evidence type="ECO:0000313" key="3">
    <source>
        <dbReference type="Proteomes" id="UP000324354"/>
    </source>
</evidence>
<dbReference type="OrthoDB" id="43695at2157"/>
<sequence length="75" mass="8327">MCLAIPGKVVEIKGNVGIVDFGGIRREVRLDLLSDVKVGDYVIVHTGFAIEKLDERRAREILEAWEEVFSVIGGE</sequence>
<reference evidence="2 3" key="1">
    <citation type="submission" date="2017-08" db="EMBL/GenBank/DDBJ databases">
        <title>Resequencing and Reannotation of the genome of Pyrococcus furiosus type strain DSM3638.</title>
        <authorList>
            <person name="Reichelt R.M."/>
            <person name="Bunk B."/>
        </authorList>
    </citation>
    <scope>NUCLEOTIDE SEQUENCE [LARGE SCALE GENOMIC DNA]</scope>
    <source>
        <strain evidence="2 3">DSM 3638</strain>
    </source>
</reference>
<dbReference type="Proteomes" id="UP000324354">
    <property type="component" value="Chromosome"/>
</dbReference>